<dbReference type="Pfam" id="PF01553">
    <property type="entry name" value="Acyltransferase"/>
    <property type="match status" value="1"/>
</dbReference>
<feature type="region of interest" description="Disordered" evidence="3">
    <location>
        <begin position="1"/>
        <end position="20"/>
    </location>
</feature>
<protein>
    <submittedName>
        <fullName evidence="6">1-acyl-sn-glycerol-3-phosphate acyltransferase</fullName>
    </submittedName>
</protein>
<sequence length="418" mass="43541">MTGQDSSSSAPTGDDARPTIPRASSWVRAVAWDQILRLLCGGVGVGGQVPQGPAVVVANHSSHADTAALLAVLGKRGSVLVVAGGDYWNGWRGRLARDVVGILPIKRDGGFEALLDAAGAHLAQGGMVVIFPEGTRTRDGSLGRFRAGAVRLAAATGAPVVPTGVHGTRELFGKNRLPDLSSTRTAPLGVRFGSPVTVAPEADSARISQELRNDVEHLLATGPAPVSPSPMWEWARLNLRGRGGMAWTFGWAFAEGLFWPIVAETGTIPVALAHGRKAAPAVVAAAAGSVAGVAVNYTLARQGVRVPWPLTTPQMHDTARQQLRADVGHALKEQRGNGIPVKVYARTAGEMRLSPGRLITSAALARSSRIIPVGLAAAAAGELAQRRLKVSYGGVLALCGVGLAVGLELVVRSWKQHR</sequence>
<evidence type="ECO:0000256" key="2">
    <source>
        <dbReference type="ARBA" id="ARBA00023315"/>
    </source>
</evidence>
<evidence type="ECO:0000256" key="4">
    <source>
        <dbReference type="SAM" id="Phobius"/>
    </source>
</evidence>
<feature type="transmembrane region" description="Helical" evidence="4">
    <location>
        <begin position="390"/>
        <end position="411"/>
    </location>
</feature>
<dbReference type="SMART" id="SM00563">
    <property type="entry name" value="PlsC"/>
    <property type="match status" value="1"/>
</dbReference>
<proteinExistence type="predicted"/>
<organism evidence="6 7">
    <name type="scientific">Kineosporia succinea</name>
    <dbReference type="NCBI Taxonomy" id="84632"/>
    <lineage>
        <taxon>Bacteria</taxon>
        <taxon>Bacillati</taxon>
        <taxon>Actinomycetota</taxon>
        <taxon>Actinomycetes</taxon>
        <taxon>Kineosporiales</taxon>
        <taxon>Kineosporiaceae</taxon>
        <taxon>Kineosporia</taxon>
    </lineage>
</organism>
<keyword evidence="1" id="KW-0808">Transferase</keyword>
<evidence type="ECO:0000313" key="7">
    <source>
        <dbReference type="Proteomes" id="UP001235712"/>
    </source>
</evidence>
<dbReference type="SUPFAM" id="SSF69593">
    <property type="entry name" value="Glycerol-3-phosphate (1)-acyltransferase"/>
    <property type="match status" value="1"/>
</dbReference>
<dbReference type="CDD" id="cd07989">
    <property type="entry name" value="LPLAT_AGPAT-like"/>
    <property type="match status" value="1"/>
</dbReference>
<reference evidence="6 7" key="1">
    <citation type="submission" date="2023-07" db="EMBL/GenBank/DDBJ databases">
        <title>Sequencing the genomes of 1000 actinobacteria strains.</title>
        <authorList>
            <person name="Klenk H.-P."/>
        </authorList>
    </citation>
    <scope>NUCLEOTIDE SEQUENCE [LARGE SCALE GENOMIC DNA]</scope>
    <source>
        <strain evidence="6 7">DSM 44388</strain>
    </source>
</reference>
<evidence type="ECO:0000256" key="1">
    <source>
        <dbReference type="ARBA" id="ARBA00022679"/>
    </source>
</evidence>
<keyword evidence="4" id="KW-1133">Transmembrane helix</keyword>
<feature type="domain" description="Phospholipid/glycerol acyltransferase" evidence="5">
    <location>
        <begin position="54"/>
        <end position="168"/>
    </location>
</feature>
<dbReference type="Proteomes" id="UP001235712">
    <property type="component" value="Unassembled WGS sequence"/>
</dbReference>
<gene>
    <name evidence="6" type="ORF">J2S57_004990</name>
</gene>
<dbReference type="PANTHER" id="PTHR10434:SF11">
    <property type="entry name" value="1-ACYL-SN-GLYCEROL-3-PHOSPHATE ACYLTRANSFERASE"/>
    <property type="match status" value="1"/>
</dbReference>
<evidence type="ECO:0000256" key="3">
    <source>
        <dbReference type="SAM" id="MobiDB-lite"/>
    </source>
</evidence>
<accession>A0ABT9P965</accession>
<feature type="compositionally biased region" description="Polar residues" evidence="3">
    <location>
        <begin position="1"/>
        <end position="11"/>
    </location>
</feature>
<keyword evidence="2 6" id="KW-0012">Acyltransferase</keyword>
<evidence type="ECO:0000313" key="6">
    <source>
        <dbReference type="EMBL" id="MDP9829241.1"/>
    </source>
</evidence>
<name>A0ABT9P965_9ACTN</name>
<keyword evidence="4" id="KW-0812">Transmembrane</keyword>
<keyword evidence="4" id="KW-0472">Membrane</keyword>
<evidence type="ECO:0000259" key="5">
    <source>
        <dbReference type="SMART" id="SM00563"/>
    </source>
</evidence>
<dbReference type="EMBL" id="JAUSQZ010000001">
    <property type="protein sequence ID" value="MDP9829241.1"/>
    <property type="molecule type" value="Genomic_DNA"/>
</dbReference>
<dbReference type="InterPro" id="IPR002123">
    <property type="entry name" value="Plipid/glycerol_acylTrfase"/>
</dbReference>
<keyword evidence="7" id="KW-1185">Reference proteome</keyword>
<comment type="caution">
    <text evidence="6">The sequence shown here is derived from an EMBL/GenBank/DDBJ whole genome shotgun (WGS) entry which is preliminary data.</text>
</comment>
<dbReference type="GO" id="GO:0016746">
    <property type="term" value="F:acyltransferase activity"/>
    <property type="evidence" value="ECO:0007669"/>
    <property type="project" value="UniProtKB-KW"/>
</dbReference>
<dbReference type="PANTHER" id="PTHR10434">
    <property type="entry name" value="1-ACYL-SN-GLYCEROL-3-PHOSPHATE ACYLTRANSFERASE"/>
    <property type="match status" value="1"/>
</dbReference>
<dbReference type="RefSeq" id="WP_307247245.1">
    <property type="nucleotide sequence ID" value="NZ_JAUSQZ010000001.1"/>
</dbReference>